<sequence length="163" mass="18211">MGVSNSGVFLTEKDLTSIGFNFLAKPTLEFQDDDHECGNCETARSGEGKFDKKQEEKEREEQEEEKCKVKVTPMDLKMSSLAEFKVEEDDDNDGFKTPTSVDHKIPLILPCPPAPKKPKSLPSTKRRAAGPNRRVLLDLSNEIQSLFPPDFGGKSKRLRQGGK</sequence>
<feature type="region of interest" description="Disordered" evidence="3">
    <location>
        <begin position="88"/>
        <end position="133"/>
    </location>
</feature>
<evidence type="ECO:0000313" key="4">
    <source>
        <dbReference type="EMBL" id="RVW56981.1"/>
    </source>
</evidence>
<evidence type="ECO:0000256" key="1">
    <source>
        <dbReference type="ARBA" id="ARBA00023013"/>
    </source>
</evidence>
<accession>A0A438FAN3</accession>
<evidence type="ECO:0000313" key="5">
    <source>
        <dbReference type="Proteomes" id="UP000288805"/>
    </source>
</evidence>
<feature type="compositionally biased region" description="Basic and acidic residues" evidence="3">
    <location>
        <begin position="44"/>
        <end position="68"/>
    </location>
</feature>
<dbReference type="EMBL" id="QGNW01001068">
    <property type="protein sequence ID" value="RVW56981.1"/>
    <property type="molecule type" value="Genomic_DNA"/>
</dbReference>
<evidence type="ECO:0000256" key="2">
    <source>
        <dbReference type="ARBA" id="ARBA00023306"/>
    </source>
</evidence>
<gene>
    <name evidence="4" type="ORF">CK203_070527</name>
</gene>
<feature type="compositionally biased region" description="Basic residues" evidence="3">
    <location>
        <begin position="116"/>
        <end position="128"/>
    </location>
</feature>
<reference evidence="4 5" key="1">
    <citation type="journal article" date="2018" name="PLoS Genet.">
        <title>Population sequencing reveals clonal diversity and ancestral inbreeding in the grapevine cultivar Chardonnay.</title>
        <authorList>
            <person name="Roach M.J."/>
            <person name="Johnson D.L."/>
            <person name="Bohlmann J."/>
            <person name="van Vuuren H.J."/>
            <person name="Jones S.J."/>
            <person name="Pretorius I.S."/>
            <person name="Schmidt S.A."/>
            <person name="Borneman A.R."/>
        </authorList>
    </citation>
    <scope>NUCLEOTIDE SEQUENCE [LARGE SCALE GENOMIC DNA]</scope>
    <source>
        <strain evidence="5">cv. Chardonnay</strain>
        <tissue evidence="4">Leaf</tissue>
    </source>
</reference>
<dbReference type="AlphaFoldDB" id="A0A438FAN3"/>
<dbReference type="GO" id="GO:0032875">
    <property type="term" value="P:regulation of DNA endoreduplication"/>
    <property type="evidence" value="ECO:0007669"/>
    <property type="project" value="InterPro"/>
</dbReference>
<evidence type="ECO:0000256" key="3">
    <source>
        <dbReference type="SAM" id="MobiDB-lite"/>
    </source>
</evidence>
<protein>
    <recommendedName>
        <fullName evidence="6">Cyclin-dependent protein kinase inhibitor SMR3</fullName>
    </recommendedName>
</protein>
<proteinExistence type="predicted"/>
<dbReference type="GO" id="GO:0004860">
    <property type="term" value="F:protein kinase inhibitor activity"/>
    <property type="evidence" value="ECO:0007669"/>
    <property type="project" value="UniProtKB-KW"/>
</dbReference>
<dbReference type="Proteomes" id="UP000288805">
    <property type="component" value="Unassembled WGS sequence"/>
</dbReference>
<name>A0A438FAN3_VITVI</name>
<keyword evidence="1" id="KW-0649">Protein kinase inhibitor</keyword>
<dbReference type="Gramene" id="Vitis06g00539.t01">
    <property type="protein sequence ID" value="Vitis06g00539.t01.CDS"/>
    <property type="gene ID" value="Vitis06g00539"/>
</dbReference>
<dbReference type="PANTHER" id="PTHR33142">
    <property type="entry name" value="CYCLIN-DEPENDENT PROTEIN KINASE INHIBITOR SMR13"/>
    <property type="match status" value="1"/>
</dbReference>
<dbReference type="OrthoDB" id="1933617at2759"/>
<dbReference type="PANTHER" id="PTHR33142:SF66">
    <property type="entry name" value="CYCLIN-DEPENDENT PROTEIN KINASE INHIBITOR SMR3"/>
    <property type="match status" value="1"/>
</dbReference>
<organism evidence="4 5">
    <name type="scientific">Vitis vinifera</name>
    <name type="common">Grape</name>
    <dbReference type="NCBI Taxonomy" id="29760"/>
    <lineage>
        <taxon>Eukaryota</taxon>
        <taxon>Viridiplantae</taxon>
        <taxon>Streptophyta</taxon>
        <taxon>Embryophyta</taxon>
        <taxon>Tracheophyta</taxon>
        <taxon>Spermatophyta</taxon>
        <taxon>Magnoliopsida</taxon>
        <taxon>eudicotyledons</taxon>
        <taxon>Gunneridae</taxon>
        <taxon>Pentapetalae</taxon>
        <taxon>rosids</taxon>
        <taxon>Vitales</taxon>
        <taxon>Vitaceae</taxon>
        <taxon>Viteae</taxon>
        <taxon>Vitis</taxon>
    </lineage>
</organism>
<dbReference type="InterPro" id="IPR040389">
    <property type="entry name" value="SMR"/>
</dbReference>
<evidence type="ECO:0008006" key="6">
    <source>
        <dbReference type="Google" id="ProtNLM"/>
    </source>
</evidence>
<comment type="caution">
    <text evidence="4">The sequence shown here is derived from an EMBL/GenBank/DDBJ whole genome shotgun (WGS) entry which is preliminary data.</text>
</comment>
<feature type="region of interest" description="Disordered" evidence="3">
    <location>
        <begin position="39"/>
        <end position="68"/>
    </location>
</feature>
<keyword evidence="2" id="KW-0131">Cell cycle</keyword>
<dbReference type="KEGG" id="vvi:104879550"/>